<dbReference type="Proteomes" id="UP000772812">
    <property type="component" value="Unassembled WGS sequence"/>
</dbReference>
<dbReference type="InterPro" id="IPR015854">
    <property type="entry name" value="ABC_transpr_LolD-like"/>
</dbReference>
<dbReference type="PANTHER" id="PTHR24220:SF86">
    <property type="entry name" value="ABC TRANSPORTER ABCH.1"/>
    <property type="match status" value="1"/>
</dbReference>
<evidence type="ECO:0000256" key="1">
    <source>
        <dbReference type="ARBA" id="ARBA00022448"/>
    </source>
</evidence>
<keyword evidence="3 5" id="KW-0067">ATP-binding</keyword>
<dbReference type="GO" id="GO:0005524">
    <property type="term" value="F:ATP binding"/>
    <property type="evidence" value="ECO:0007669"/>
    <property type="project" value="UniProtKB-KW"/>
</dbReference>
<dbReference type="InterPro" id="IPR017871">
    <property type="entry name" value="ABC_transporter-like_CS"/>
</dbReference>
<keyword evidence="6" id="KW-1185">Reference proteome</keyword>
<dbReference type="EMBL" id="JAACYA010000002">
    <property type="protein sequence ID" value="MBK3332509.1"/>
    <property type="molecule type" value="Genomic_DNA"/>
</dbReference>
<proteinExistence type="predicted"/>
<comment type="caution">
    <text evidence="5">The sequence shown here is derived from an EMBL/GenBank/DDBJ whole genome shotgun (WGS) entry which is preliminary data.</text>
</comment>
<gene>
    <name evidence="5" type="ORF">GWK41_05465</name>
</gene>
<protein>
    <submittedName>
        <fullName evidence="5">ABC transporter ATP-binding protein</fullName>
    </submittedName>
</protein>
<dbReference type="RefSeq" id="WP_200673932.1">
    <property type="nucleotide sequence ID" value="NZ_JAACYA010000002.1"/>
</dbReference>
<feature type="domain" description="ABC transporter" evidence="4">
    <location>
        <begin position="5"/>
        <end position="222"/>
    </location>
</feature>
<reference evidence="5 6" key="1">
    <citation type="journal article" date="2021" name="Syst. Appl. Microbiol.">
        <title>Persephonella atlantica sp. nov.: How to adapt to physico-chemical gradients in high temperature hydrothermal habitats.</title>
        <authorList>
            <person name="Francois D.X."/>
            <person name="Godfroy A."/>
            <person name="Mathien C."/>
            <person name="Aube J."/>
            <person name="Cathalot C."/>
            <person name="Lesongeur F."/>
            <person name="L'Haridon S."/>
            <person name="Philippon X."/>
            <person name="Roussel E.G."/>
        </authorList>
    </citation>
    <scope>NUCLEOTIDE SEQUENCE [LARGE SCALE GENOMIC DNA]</scope>
    <source>
        <strain evidence="5 6">MO1340</strain>
    </source>
</reference>
<dbReference type="Gene3D" id="3.40.50.300">
    <property type="entry name" value="P-loop containing nucleotide triphosphate hydrolases"/>
    <property type="match status" value="1"/>
</dbReference>
<dbReference type="SUPFAM" id="SSF52540">
    <property type="entry name" value="P-loop containing nucleoside triphosphate hydrolases"/>
    <property type="match status" value="1"/>
</dbReference>
<sequence>MSEVIKTQNLIKHYFLEGSYIEALRGINLSIKKGEMVALMGPSGSGKSTLLHILGGIDVPTEGKVLVNGQDIFSLKEKSLARFRNKHIGFVFQFHYLLPEFTALENVMIPIQIYSKEKAREKAERILERLGLEKRLDHKPSQLSGGEQQRVAIARAVVNNPDIILADEPTGNLDSRNTEIVMNLLKELNEKNNVTMVIATHDREVAEYCSRIVYLKDGIVQS</sequence>
<dbReference type="InterPro" id="IPR027417">
    <property type="entry name" value="P-loop_NTPase"/>
</dbReference>
<evidence type="ECO:0000256" key="2">
    <source>
        <dbReference type="ARBA" id="ARBA00022741"/>
    </source>
</evidence>
<evidence type="ECO:0000259" key="4">
    <source>
        <dbReference type="PROSITE" id="PS50893"/>
    </source>
</evidence>
<dbReference type="PROSITE" id="PS00211">
    <property type="entry name" value="ABC_TRANSPORTER_1"/>
    <property type="match status" value="1"/>
</dbReference>
<dbReference type="InterPro" id="IPR003439">
    <property type="entry name" value="ABC_transporter-like_ATP-bd"/>
</dbReference>
<dbReference type="CDD" id="cd03255">
    <property type="entry name" value="ABC_MJ0796_LolCDE_FtsE"/>
    <property type="match status" value="1"/>
</dbReference>
<dbReference type="SMART" id="SM00382">
    <property type="entry name" value="AAA"/>
    <property type="match status" value="1"/>
</dbReference>
<dbReference type="InterPro" id="IPR003593">
    <property type="entry name" value="AAA+_ATPase"/>
</dbReference>
<evidence type="ECO:0000256" key="3">
    <source>
        <dbReference type="ARBA" id="ARBA00022840"/>
    </source>
</evidence>
<keyword evidence="2" id="KW-0547">Nucleotide-binding</keyword>
<dbReference type="InterPro" id="IPR017911">
    <property type="entry name" value="MacB-like_ATP-bd"/>
</dbReference>
<dbReference type="PANTHER" id="PTHR24220">
    <property type="entry name" value="IMPORT ATP-BINDING PROTEIN"/>
    <property type="match status" value="1"/>
</dbReference>
<dbReference type="Pfam" id="PF00005">
    <property type="entry name" value="ABC_tran"/>
    <property type="match status" value="1"/>
</dbReference>
<organism evidence="5 6">
    <name type="scientific">Persephonella atlantica</name>
    <dbReference type="NCBI Taxonomy" id="2699429"/>
    <lineage>
        <taxon>Bacteria</taxon>
        <taxon>Pseudomonadati</taxon>
        <taxon>Aquificota</taxon>
        <taxon>Aquificia</taxon>
        <taxon>Aquificales</taxon>
        <taxon>Hydrogenothermaceae</taxon>
        <taxon>Persephonella</taxon>
    </lineage>
</organism>
<dbReference type="PROSITE" id="PS50893">
    <property type="entry name" value="ABC_TRANSPORTER_2"/>
    <property type="match status" value="1"/>
</dbReference>
<evidence type="ECO:0000313" key="5">
    <source>
        <dbReference type="EMBL" id="MBK3332509.1"/>
    </source>
</evidence>
<name>A0ABS1GHU4_9AQUI</name>
<evidence type="ECO:0000313" key="6">
    <source>
        <dbReference type="Proteomes" id="UP000772812"/>
    </source>
</evidence>
<keyword evidence="1" id="KW-0813">Transport</keyword>
<accession>A0ABS1GHU4</accession>